<accession>A0A1I2VMV6</accession>
<dbReference type="STRING" id="1045558.SAMN05216175_1188"/>
<dbReference type="PANTHER" id="PTHR30383:SF24">
    <property type="entry name" value="THIOESTERASE 1_PROTEASE 1_LYSOPHOSPHOLIPASE L1"/>
    <property type="match status" value="1"/>
</dbReference>
<evidence type="ECO:0000313" key="3">
    <source>
        <dbReference type="Proteomes" id="UP000198623"/>
    </source>
</evidence>
<proteinExistence type="predicted"/>
<dbReference type="Proteomes" id="UP000198623">
    <property type="component" value="Unassembled WGS sequence"/>
</dbReference>
<dbReference type="PANTHER" id="PTHR30383">
    <property type="entry name" value="THIOESTERASE 1/PROTEASE 1/LYSOPHOSPHOLIPASE L1"/>
    <property type="match status" value="1"/>
</dbReference>
<keyword evidence="3" id="KW-1185">Reference proteome</keyword>
<dbReference type="InterPro" id="IPR013830">
    <property type="entry name" value="SGNH_hydro"/>
</dbReference>
<dbReference type="InterPro" id="IPR051532">
    <property type="entry name" value="Ester_Hydrolysis_Enzymes"/>
</dbReference>
<reference evidence="3" key="1">
    <citation type="submission" date="2016-10" db="EMBL/GenBank/DDBJ databases">
        <authorList>
            <person name="Varghese N."/>
            <person name="Submissions S."/>
        </authorList>
    </citation>
    <scope>NUCLEOTIDE SEQUENCE [LARGE SCALE GENOMIC DNA]</scope>
    <source>
        <strain evidence="3">CGMCC 1.10971</strain>
    </source>
</reference>
<dbReference type="EMBL" id="FOOU01000018">
    <property type="protein sequence ID" value="SFG90470.1"/>
    <property type="molecule type" value="Genomic_DNA"/>
</dbReference>
<dbReference type="Pfam" id="PF13472">
    <property type="entry name" value="Lipase_GDSL_2"/>
    <property type="match status" value="1"/>
</dbReference>
<dbReference type="Gene3D" id="3.40.50.1110">
    <property type="entry name" value="SGNH hydrolase"/>
    <property type="match status" value="1"/>
</dbReference>
<dbReference type="CDD" id="cd01822">
    <property type="entry name" value="Lysophospholipase_L1_like"/>
    <property type="match status" value="1"/>
</dbReference>
<dbReference type="GO" id="GO:0004622">
    <property type="term" value="F:phosphatidylcholine lysophospholipase activity"/>
    <property type="evidence" value="ECO:0007669"/>
    <property type="project" value="TreeGrafter"/>
</dbReference>
<protein>
    <submittedName>
        <fullName evidence="2">Acyl-CoA thioesterase-1</fullName>
    </submittedName>
</protein>
<dbReference type="SUPFAM" id="SSF52266">
    <property type="entry name" value="SGNH hydrolase"/>
    <property type="match status" value="1"/>
</dbReference>
<evidence type="ECO:0000313" key="2">
    <source>
        <dbReference type="EMBL" id="SFG90470.1"/>
    </source>
</evidence>
<feature type="domain" description="SGNH hydrolase-type esterase" evidence="1">
    <location>
        <begin position="4"/>
        <end position="155"/>
    </location>
</feature>
<dbReference type="InterPro" id="IPR036514">
    <property type="entry name" value="SGNH_hydro_sf"/>
</dbReference>
<gene>
    <name evidence="2" type="ORF">SAMN05216175_1188</name>
</gene>
<name>A0A1I2VMV6_9GAMM</name>
<sequence length="173" mass="19166">MSAAYGISPEQGWVALLETRLQQEYADIRVVNASISGETTQGGITRLPALIKRHQPDWIVLALAANDGLRGMPLGIIERNITTLIELSEDAEAKPLLVGIRLPPNYGVSYTERFYTLFETLAQQYQISRVPFLLDGVALQETLMQSDGLHPNAKAQPLLLENVWPFLQPLLGD</sequence>
<organism evidence="2 3">
    <name type="scientific">Neptunomonas qingdaonensis</name>
    <dbReference type="NCBI Taxonomy" id="1045558"/>
    <lineage>
        <taxon>Bacteria</taxon>
        <taxon>Pseudomonadati</taxon>
        <taxon>Pseudomonadota</taxon>
        <taxon>Gammaproteobacteria</taxon>
        <taxon>Oceanospirillales</taxon>
        <taxon>Oceanospirillaceae</taxon>
        <taxon>Neptunomonas</taxon>
    </lineage>
</organism>
<dbReference type="AlphaFoldDB" id="A0A1I2VMV6"/>
<evidence type="ECO:0000259" key="1">
    <source>
        <dbReference type="Pfam" id="PF13472"/>
    </source>
</evidence>